<dbReference type="Proteomes" id="UP000776164">
    <property type="component" value="Unassembled WGS sequence"/>
</dbReference>
<gene>
    <name evidence="3" type="ORF">JOE66_001602</name>
</gene>
<feature type="region of interest" description="Disordered" evidence="1">
    <location>
        <begin position="68"/>
        <end position="93"/>
    </location>
</feature>
<keyword evidence="2" id="KW-0812">Transmembrane</keyword>
<dbReference type="RefSeq" id="WP_307827113.1">
    <property type="nucleotide sequence ID" value="NZ_BAAAHT010000013.1"/>
</dbReference>
<feature type="compositionally biased region" description="Gly residues" evidence="1">
    <location>
        <begin position="68"/>
        <end position="87"/>
    </location>
</feature>
<name>A0ABS2L4E1_9MICO</name>
<feature type="transmembrane region" description="Helical" evidence="2">
    <location>
        <begin position="29"/>
        <end position="52"/>
    </location>
</feature>
<keyword evidence="2" id="KW-0472">Membrane</keyword>
<sequence>MLTTAVAAAPTQAALAHWGHWGGPGGPGGFGFLFLLIPLFWIGVVILIVSLVSRRRRKYWAANGGHPGWGGPGWGGRGPWGAQGWGGQNSTSDAEKTLADRFARGDIDEVEYRARLEVLQANRPSGPTPPAA</sequence>
<protein>
    <submittedName>
        <fullName evidence="3">Membrane protein</fullName>
    </submittedName>
</protein>
<evidence type="ECO:0000313" key="4">
    <source>
        <dbReference type="Proteomes" id="UP000776164"/>
    </source>
</evidence>
<evidence type="ECO:0000313" key="3">
    <source>
        <dbReference type="EMBL" id="MBM7471968.1"/>
    </source>
</evidence>
<evidence type="ECO:0000256" key="2">
    <source>
        <dbReference type="SAM" id="Phobius"/>
    </source>
</evidence>
<organism evidence="3 4">
    <name type="scientific">Subtercola frigoramans</name>
    <dbReference type="NCBI Taxonomy" id="120298"/>
    <lineage>
        <taxon>Bacteria</taxon>
        <taxon>Bacillati</taxon>
        <taxon>Actinomycetota</taxon>
        <taxon>Actinomycetes</taxon>
        <taxon>Micrococcales</taxon>
        <taxon>Microbacteriaceae</taxon>
        <taxon>Subtercola</taxon>
    </lineage>
</organism>
<dbReference type="EMBL" id="JAFBBU010000001">
    <property type="protein sequence ID" value="MBM7471968.1"/>
    <property type="molecule type" value="Genomic_DNA"/>
</dbReference>
<comment type="caution">
    <text evidence="3">The sequence shown here is derived from an EMBL/GenBank/DDBJ whole genome shotgun (WGS) entry which is preliminary data.</text>
</comment>
<keyword evidence="2" id="KW-1133">Transmembrane helix</keyword>
<reference evidence="3 4" key="1">
    <citation type="submission" date="2021-01" db="EMBL/GenBank/DDBJ databases">
        <title>Sequencing the genomes of 1000 actinobacteria strains.</title>
        <authorList>
            <person name="Klenk H.-P."/>
        </authorList>
    </citation>
    <scope>NUCLEOTIDE SEQUENCE [LARGE SCALE GENOMIC DNA]</scope>
    <source>
        <strain evidence="3 4">DSM 13057</strain>
    </source>
</reference>
<keyword evidence="4" id="KW-1185">Reference proteome</keyword>
<accession>A0ABS2L4E1</accession>
<proteinExistence type="predicted"/>
<evidence type="ECO:0000256" key="1">
    <source>
        <dbReference type="SAM" id="MobiDB-lite"/>
    </source>
</evidence>